<dbReference type="PANTHER" id="PTHR43842">
    <property type="entry name" value="PROPIONYL-COA CARBOXYLASE BETA CHAIN"/>
    <property type="match status" value="1"/>
</dbReference>
<dbReference type="EC" id="6.4.1.3" evidence="4"/>
<dbReference type="PANTHER" id="PTHR43842:SF2">
    <property type="entry name" value="PROPIONYL-COA CARBOXYLASE BETA CHAIN, MITOCHONDRIAL"/>
    <property type="match status" value="1"/>
</dbReference>
<dbReference type="PROSITE" id="PS50989">
    <property type="entry name" value="COA_CT_CTER"/>
    <property type="match status" value="1"/>
</dbReference>
<evidence type="ECO:0000259" key="2">
    <source>
        <dbReference type="PROSITE" id="PS50980"/>
    </source>
</evidence>
<comment type="similarity">
    <text evidence="1">Belongs to the AccD/PCCB family.</text>
</comment>
<evidence type="ECO:0000256" key="1">
    <source>
        <dbReference type="ARBA" id="ARBA00006102"/>
    </source>
</evidence>
<reference evidence="4 5" key="1">
    <citation type="submission" date="2019-10" db="EMBL/GenBank/DDBJ databases">
        <title>Nocardia macrotermitis sp. nov. and Nocardia aurantia sp. nov., isolated from the gut of fungus growing-termite Macrotermes natalensis.</title>
        <authorList>
            <person name="Benndorf R."/>
            <person name="Schwitalla J."/>
            <person name="Martin K."/>
            <person name="De Beer W."/>
            <person name="Kaster A.-K."/>
            <person name="Vollmers J."/>
            <person name="Poulsen M."/>
            <person name="Beemelmanns C."/>
        </authorList>
    </citation>
    <scope>NUCLEOTIDE SEQUENCE [LARGE SCALE GENOMIC DNA]</scope>
    <source>
        <strain evidence="4 5">RB20</strain>
    </source>
</reference>
<dbReference type="SUPFAM" id="SSF52096">
    <property type="entry name" value="ClpP/crotonase"/>
    <property type="match status" value="2"/>
</dbReference>
<protein>
    <submittedName>
        <fullName evidence="4">Putative propionyl-CoA carboxylase beta chain 5</fullName>
        <ecNumber evidence="4">6.4.1.3</ecNumber>
    </submittedName>
</protein>
<keyword evidence="5" id="KW-1185">Reference proteome</keyword>
<evidence type="ECO:0000259" key="3">
    <source>
        <dbReference type="PROSITE" id="PS50989"/>
    </source>
</evidence>
<dbReference type="Pfam" id="PF01039">
    <property type="entry name" value="Carboxyl_trans"/>
    <property type="match status" value="1"/>
</dbReference>
<dbReference type="InterPro" id="IPR034733">
    <property type="entry name" value="AcCoA_carboxyl_beta"/>
</dbReference>
<dbReference type="Proteomes" id="UP000438448">
    <property type="component" value="Unassembled WGS sequence"/>
</dbReference>
<feature type="domain" description="CoA carboxyltransferase N-terminal" evidence="2">
    <location>
        <begin position="23"/>
        <end position="272"/>
    </location>
</feature>
<dbReference type="InterPro" id="IPR029045">
    <property type="entry name" value="ClpP/crotonase-like_dom_sf"/>
</dbReference>
<dbReference type="InterPro" id="IPR051047">
    <property type="entry name" value="AccD/PCCB"/>
</dbReference>
<accession>A0A7K0CVT8</accession>
<dbReference type="PROSITE" id="PS50980">
    <property type="entry name" value="COA_CT_NTER"/>
    <property type="match status" value="1"/>
</dbReference>
<dbReference type="EMBL" id="WEGK01000001">
    <property type="protein sequence ID" value="MQY17630.1"/>
    <property type="molecule type" value="Genomic_DNA"/>
</dbReference>
<dbReference type="GO" id="GO:0009317">
    <property type="term" value="C:acetyl-CoA carboxylase complex"/>
    <property type="evidence" value="ECO:0007669"/>
    <property type="project" value="TreeGrafter"/>
</dbReference>
<dbReference type="Gene3D" id="3.90.226.10">
    <property type="entry name" value="2-enoyl-CoA Hydratase, Chain A, domain 1"/>
    <property type="match status" value="2"/>
</dbReference>
<proteinExistence type="inferred from homology"/>
<evidence type="ECO:0000313" key="4">
    <source>
        <dbReference type="EMBL" id="MQY17630.1"/>
    </source>
</evidence>
<keyword evidence="4" id="KW-0436">Ligase</keyword>
<dbReference type="GO" id="GO:0004658">
    <property type="term" value="F:propionyl-CoA carboxylase activity"/>
    <property type="evidence" value="ECO:0007669"/>
    <property type="project" value="UniProtKB-EC"/>
</dbReference>
<comment type="caution">
    <text evidence="4">The sequence shown here is derived from an EMBL/GenBank/DDBJ whole genome shotgun (WGS) entry which is preliminary data.</text>
</comment>
<name>A0A7K0CVT8_9NOCA</name>
<sequence>MHRAVNASIPARVDRMRKSVETTAAKLALLQENLADAREPAGAVGVAKRTAKGIPSPRQRIDMLVDPGSFLEFGALMRQPGSPDALYGDGVVTGRARIDGRPVVIISHDQTVYGGSVGEMFGRKVAAAMDSAADIGCPFIAINDSGGARVQDAVTSLAWYAAMSRRQQRLSGAVPQISLMLGKCAAGAVYSPINTDVLIATEAAYMFVTGPDIIRETTGEEVTLEELGGAFNQAHNGNIHHVAADEQAAFDWARRYLSFMPDDCFGRSPVLNPGLEPEITDSDRELNAIIPDSDRSGYDMYDILLRIFDDGDFLEMGDNAARNLITGFARVDGRSVGVVANQPLVSSGAIDARCSDKAAHFIRLCNAFGLPLIFVVDTPGVLPGVEEEKIGVIKRGGRFFYAVVEATVPIVTIVVRKAYGGGYAVMGSKQLGGDLNFAWPTARIAVMGAEAAVGLTQRRQLEAASDEQRPILRRQLVDFYNATIATPWTAAERGYIDAVIEPAHTRLEIRKALNLLRDKSLRFGPRKHHLMPL</sequence>
<evidence type="ECO:0000313" key="5">
    <source>
        <dbReference type="Proteomes" id="UP000438448"/>
    </source>
</evidence>
<organism evidence="4 5">
    <name type="scientific">Nocardia macrotermitis</name>
    <dbReference type="NCBI Taxonomy" id="2585198"/>
    <lineage>
        <taxon>Bacteria</taxon>
        <taxon>Bacillati</taxon>
        <taxon>Actinomycetota</taxon>
        <taxon>Actinomycetes</taxon>
        <taxon>Mycobacteriales</taxon>
        <taxon>Nocardiaceae</taxon>
        <taxon>Nocardia</taxon>
    </lineage>
</organism>
<dbReference type="InterPro" id="IPR011763">
    <property type="entry name" value="COA_CT_C"/>
</dbReference>
<dbReference type="InterPro" id="IPR011762">
    <property type="entry name" value="COA_CT_N"/>
</dbReference>
<gene>
    <name evidence="4" type="primary">accD5_1</name>
    <name evidence="4" type="ORF">NRB20_06940</name>
</gene>
<dbReference type="AlphaFoldDB" id="A0A7K0CVT8"/>
<feature type="domain" description="CoA carboxyltransferase C-terminal" evidence="3">
    <location>
        <begin position="281"/>
        <end position="519"/>
    </location>
</feature>